<dbReference type="EMBL" id="BMOM01000038">
    <property type="protein sequence ID" value="GGM19823.1"/>
    <property type="molecule type" value="Genomic_DNA"/>
</dbReference>
<feature type="domain" description="GGDEF" evidence="1">
    <location>
        <begin position="376"/>
        <end position="508"/>
    </location>
</feature>
<dbReference type="Proteomes" id="UP000661918">
    <property type="component" value="Unassembled WGS sequence"/>
</dbReference>
<reference evidence="3" key="1">
    <citation type="journal article" date="2019" name="Int. J. Syst. Evol. Microbiol.">
        <title>The Global Catalogue of Microorganisms (GCM) 10K type strain sequencing project: providing services to taxonomists for standard genome sequencing and annotation.</title>
        <authorList>
            <consortium name="The Broad Institute Genomics Platform"/>
            <consortium name="The Broad Institute Genome Sequencing Center for Infectious Disease"/>
            <person name="Wu L."/>
            <person name="Ma J."/>
        </authorList>
    </citation>
    <scope>NUCLEOTIDE SEQUENCE [LARGE SCALE GENOMIC DNA]</scope>
    <source>
        <strain evidence="3">JCM 15443</strain>
    </source>
</reference>
<dbReference type="Gene3D" id="1.25.40.10">
    <property type="entry name" value="Tetratricopeptide repeat domain"/>
    <property type="match status" value="1"/>
</dbReference>
<accession>A0ABQ2GZZ8</accession>
<dbReference type="SUPFAM" id="SSF48452">
    <property type="entry name" value="TPR-like"/>
    <property type="match status" value="1"/>
</dbReference>
<sequence>MRDELRSLTKQIQTTQDAQTLFSLHRQAVYIALDVGDPATALGHALACLELARTSQNVPLEIKAHVAMGIVQAEVYDDLGAAEHFDRAEILSKEVGDDRGVALVTVNAAHYQIEREAYAQAALRLCELLESPHAVGLDLPESTELRQAFHINLLVSGSEALKRADPLVGAIPGLRSHLTHSAHVLRALSDSRTGLANTFRAPDVLDALARYALWEDDLRGAERYADDRVELARSIGSDVMYGQALLSRSTVKARGGEWAGVIEDAQAAIRQFEAVNQELWIIRGREALADAYAHTQQFQAAFEIQREVTRHVEALYRQYHQQRALLGQITQQARDAEVRAEVYADAALHDALTGIPNRAHAMQMLDRLYRQAQQGSHHALALLDLDHFKAVNDTYGHATGDAVLTRVAQRLRAEIRSDDGVARFGGEEFVVILTGVTLEAAAEACERLRAVIAALDWNDVAQGLRTSASFGVARLDGQRDLNATLSAADLALYRAKHTGRNNVQREAALQGHA</sequence>
<organism evidence="2 3">
    <name type="scientific">Deinococcus aerophilus</name>
    <dbReference type="NCBI Taxonomy" id="522488"/>
    <lineage>
        <taxon>Bacteria</taxon>
        <taxon>Thermotogati</taxon>
        <taxon>Deinococcota</taxon>
        <taxon>Deinococci</taxon>
        <taxon>Deinococcales</taxon>
        <taxon>Deinococcaceae</taxon>
        <taxon>Deinococcus</taxon>
    </lineage>
</organism>
<dbReference type="RefSeq" id="WP_229753138.1">
    <property type="nucleotide sequence ID" value="NZ_BMOM01000038.1"/>
</dbReference>
<proteinExistence type="predicted"/>
<dbReference type="SMART" id="SM00267">
    <property type="entry name" value="GGDEF"/>
    <property type="match status" value="1"/>
</dbReference>
<dbReference type="InterPro" id="IPR050469">
    <property type="entry name" value="Diguanylate_Cyclase"/>
</dbReference>
<dbReference type="PANTHER" id="PTHR45138">
    <property type="entry name" value="REGULATORY COMPONENTS OF SENSORY TRANSDUCTION SYSTEM"/>
    <property type="match status" value="1"/>
</dbReference>
<dbReference type="NCBIfam" id="TIGR00254">
    <property type="entry name" value="GGDEF"/>
    <property type="match status" value="1"/>
</dbReference>
<evidence type="ECO:0000259" key="1">
    <source>
        <dbReference type="PROSITE" id="PS50887"/>
    </source>
</evidence>
<keyword evidence="3" id="KW-1185">Reference proteome</keyword>
<dbReference type="PROSITE" id="PS50887">
    <property type="entry name" value="GGDEF"/>
    <property type="match status" value="1"/>
</dbReference>
<dbReference type="InterPro" id="IPR029787">
    <property type="entry name" value="Nucleotide_cyclase"/>
</dbReference>
<dbReference type="InterPro" id="IPR043128">
    <property type="entry name" value="Rev_trsase/Diguanyl_cyclase"/>
</dbReference>
<dbReference type="Gene3D" id="3.30.70.270">
    <property type="match status" value="1"/>
</dbReference>
<dbReference type="CDD" id="cd01949">
    <property type="entry name" value="GGDEF"/>
    <property type="match status" value="1"/>
</dbReference>
<comment type="caution">
    <text evidence="2">The sequence shown here is derived from an EMBL/GenBank/DDBJ whole genome shotgun (WGS) entry which is preliminary data.</text>
</comment>
<dbReference type="SUPFAM" id="SSF55073">
    <property type="entry name" value="Nucleotide cyclase"/>
    <property type="match status" value="1"/>
</dbReference>
<protein>
    <recommendedName>
        <fullName evidence="1">GGDEF domain-containing protein</fullName>
    </recommendedName>
</protein>
<dbReference type="InterPro" id="IPR000160">
    <property type="entry name" value="GGDEF_dom"/>
</dbReference>
<dbReference type="InterPro" id="IPR011990">
    <property type="entry name" value="TPR-like_helical_dom_sf"/>
</dbReference>
<gene>
    <name evidence="2" type="ORF">GCM10010841_29780</name>
</gene>
<evidence type="ECO:0000313" key="2">
    <source>
        <dbReference type="EMBL" id="GGM19823.1"/>
    </source>
</evidence>
<evidence type="ECO:0000313" key="3">
    <source>
        <dbReference type="Proteomes" id="UP000661918"/>
    </source>
</evidence>
<name>A0ABQ2GZZ8_9DEIO</name>
<dbReference type="PANTHER" id="PTHR45138:SF9">
    <property type="entry name" value="DIGUANYLATE CYCLASE DGCM-RELATED"/>
    <property type="match status" value="1"/>
</dbReference>
<dbReference type="Pfam" id="PF00990">
    <property type="entry name" value="GGDEF"/>
    <property type="match status" value="1"/>
</dbReference>